<dbReference type="PANTHER" id="PTHR36919:SF2">
    <property type="entry name" value="BLL6627 PROTEIN"/>
    <property type="match status" value="1"/>
</dbReference>
<dbReference type="PANTHER" id="PTHR36919">
    <property type="entry name" value="BLR1215 PROTEIN"/>
    <property type="match status" value="1"/>
</dbReference>
<keyword evidence="3" id="KW-1185">Reference proteome</keyword>
<protein>
    <recommendedName>
        <fullName evidence="1">DUF2147 domain-containing protein</fullName>
    </recommendedName>
</protein>
<evidence type="ECO:0000259" key="1">
    <source>
        <dbReference type="Pfam" id="PF09917"/>
    </source>
</evidence>
<reference evidence="2 3" key="1">
    <citation type="submission" date="2019-07" db="EMBL/GenBank/DDBJ databases">
        <title>Whole genome shotgun sequence of Segetibacter aerophilus NBRC 106135.</title>
        <authorList>
            <person name="Hosoyama A."/>
            <person name="Uohara A."/>
            <person name="Ohji S."/>
            <person name="Ichikawa N."/>
        </authorList>
    </citation>
    <scope>NUCLEOTIDE SEQUENCE [LARGE SCALE GENOMIC DNA]</scope>
    <source>
        <strain evidence="2 3">NBRC 106135</strain>
    </source>
</reference>
<dbReference type="AlphaFoldDB" id="A0A512BDS9"/>
<dbReference type="InterPro" id="IPR019223">
    <property type="entry name" value="DUF2147"/>
</dbReference>
<dbReference type="Proteomes" id="UP000321513">
    <property type="component" value="Unassembled WGS sequence"/>
</dbReference>
<gene>
    <name evidence="2" type="ORF">SAE01_26170</name>
</gene>
<sequence>MTSFNYNNADAILGEWANGTNKGHIQLYKQDGKYYGKIIWLKQPNDETGKPKIDKNNPDENARTKRLLGLIMLRDFKYEDGEWTDGKIYNPDDGKEYKSKMKLKDQKTLAVRGYIGISLIGKTETFVRVK</sequence>
<accession>A0A512BDS9</accession>
<evidence type="ECO:0000313" key="2">
    <source>
        <dbReference type="EMBL" id="GEO10121.1"/>
    </source>
</evidence>
<dbReference type="Pfam" id="PF09917">
    <property type="entry name" value="DUF2147"/>
    <property type="match status" value="1"/>
</dbReference>
<comment type="caution">
    <text evidence="2">The sequence shown here is derived from an EMBL/GenBank/DDBJ whole genome shotgun (WGS) entry which is preliminary data.</text>
</comment>
<dbReference type="EMBL" id="BJYT01000009">
    <property type="protein sequence ID" value="GEO10121.1"/>
    <property type="molecule type" value="Genomic_DNA"/>
</dbReference>
<evidence type="ECO:0000313" key="3">
    <source>
        <dbReference type="Proteomes" id="UP000321513"/>
    </source>
</evidence>
<proteinExistence type="predicted"/>
<feature type="domain" description="DUF2147" evidence="1">
    <location>
        <begin position="14"/>
        <end position="128"/>
    </location>
</feature>
<organism evidence="2 3">
    <name type="scientific">Segetibacter aerophilus</name>
    <dbReference type="NCBI Taxonomy" id="670293"/>
    <lineage>
        <taxon>Bacteria</taxon>
        <taxon>Pseudomonadati</taxon>
        <taxon>Bacteroidota</taxon>
        <taxon>Chitinophagia</taxon>
        <taxon>Chitinophagales</taxon>
        <taxon>Chitinophagaceae</taxon>
        <taxon>Segetibacter</taxon>
    </lineage>
</organism>
<name>A0A512BDS9_9BACT</name>
<dbReference type="Gene3D" id="2.40.128.520">
    <property type="match status" value="1"/>
</dbReference>